<keyword evidence="2" id="KW-0812">Transmembrane</keyword>
<dbReference type="Pfam" id="PF10756">
    <property type="entry name" value="bPH_6"/>
    <property type="match status" value="1"/>
</dbReference>
<protein>
    <submittedName>
        <fullName evidence="4">PH domain-containing protein</fullName>
    </submittedName>
</protein>
<evidence type="ECO:0000313" key="5">
    <source>
        <dbReference type="Proteomes" id="UP000664109"/>
    </source>
</evidence>
<feature type="transmembrane region" description="Helical" evidence="2">
    <location>
        <begin position="21"/>
        <end position="38"/>
    </location>
</feature>
<evidence type="ECO:0000256" key="1">
    <source>
        <dbReference type="SAM" id="MobiDB-lite"/>
    </source>
</evidence>
<name>A0ABS2UQ96_9ACTN</name>
<keyword evidence="5" id="KW-1185">Reference proteome</keyword>
<dbReference type="InterPro" id="IPR019692">
    <property type="entry name" value="CFP-6_PH"/>
</dbReference>
<organism evidence="4 5">
    <name type="scientific">Streptomyces zhihengii</name>
    <dbReference type="NCBI Taxonomy" id="1818004"/>
    <lineage>
        <taxon>Bacteria</taxon>
        <taxon>Bacillati</taxon>
        <taxon>Actinomycetota</taxon>
        <taxon>Actinomycetes</taxon>
        <taxon>Kitasatosporales</taxon>
        <taxon>Streptomycetaceae</taxon>
        <taxon>Streptomyces</taxon>
    </lineage>
</organism>
<proteinExistence type="predicted"/>
<accession>A0ABS2UQ96</accession>
<sequence>MTSSEPPAEPTYADRVFRSPAAMAGGGLLLAIIGWIVVDAAVRGEGRAPWVALTVALFAVPLIVAFTFRPAVHVNDERLRIRNPFRTVTVPWGAVADVRASYSSELVTQSGTKYQLWAIPVSLRQRKRAARRQMQRAADDPHGRTSVTADVSDDESRMAPADRTIAELRATAERLGGRPEAQGEPTTRWAFELLAPLGAGAVLALVLLAL</sequence>
<feature type="transmembrane region" description="Helical" evidence="2">
    <location>
        <begin position="50"/>
        <end position="72"/>
    </location>
</feature>
<reference evidence="4 5" key="1">
    <citation type="journal article" date="2016" name="Arch. Microbiol.">
        <title>Streptomyces zhihengii sp. nov., isolated from rhizospheric soil of Psammosilene tunicoides.</title>
        <authorList>
            <person name="Huang M.J."/>
            <person name="Fei J.J."/>
            <person name="Salam N."/>
            <person name="Kim C.J."/>
            <person name="Hozzein W.N."/>
            <person name="Xiao M."/>
            <person name="Huang H.Q."/>
            <person name="Li W.J."/>
        </authorList>
    </citation>
    <scope>NUCLEOTIDE SEQUENCE [LARGE SCALE GENOMIC DNA]</scope>
    <source>
        <strain evidence="4 5">YIM T102</strain>
    </source>
</reference>
<evidence type="ECO:0000259" key="3">
    <source>
        <dbReference type="Pfam" id="PF10756"/>
    </source>
</evidence>
<dbReference type="Proteomes" id="UP000664109">
    <property type="component" value="Unassembled WGS sequence"/>
</dbReference>
<keyword evidence="2" id="KW-0472">Membrane</keyword>
<dbReference type="RefSeq" id="WP_205373833.1">
    <property type="nucleotide sequence ID" value="NZ_JAFEJA010000001.1"/>
</dbReference>
<gene>
    <name evidence="4" type="ORF">JE024_13500</name>
</gene>
<comment type="caution">
    <text evidence="4">The sequence shown here is derived from an EMBL/GenBank/DDBJ whole genome shotgun (WGS) entry which is preliminary data.</text>
</comment>
<feature type="region of interest" description="Disordered" evidence="1">
    <location>
        <begin position="130"/>
        <end position="160"/>
    </location>
</feature>
<dbReference type="EMBL" id="JAFEJA010000001">
    <property type="protein sequence ID" value="MBM9619732.1"/>
    <property type="molecule type" value="Genomic_DNA"/>
</dbReference>
<evidence type="ECO:0000256" key="2">
    <source>
        <dbReference type="SAM" id="Phobius"/>
    </source>
</evidence>
<keyword evidence="2" id="KW-1133">Transmembrane helix</keyword>
<evidence type="ECO:0000313" key="4">
    <source>
        <dbReference type="EMBL" id="MBM9619732.1"/>
    </source>
</evidence>
<feature type="domain" description="Low molecular weight protein antigen 6 PH" evidence="3">
    <location>
        <begin position="69"/>
        <end position="137"/>
    </location>
</feature>